<dbReference type="InterPro" id="IPR017441">
    <property type="entry name" value="Protein_kinase_ATP_BS"/>
</dbReference>
<organism evidence="7 8">
    <name type="scientific">Rosa chinensis</name>
    <name type="common">China rose</name>
    <dbReference type="NCBI Taxonomy" id="74649"/>
    <lineage>
        <taxon>Eukaryota</taxon>
        <taxon>Viridiplantae</taxon>
        <taxon>Streptophyta</taxon>
        <taxon>Embryophyta</taxon>
        <taxon>Tracheophyta</taxon>
        <taxon>Spermatophyta</taxon>
        <taxon>Magnoliopsida</taxon>
        <taxon>eudicotyledons</taxon>
        <taxon>Gunneridae</taxon>
        <taxon>Pentapetalae</taxon>
        <taxon>rosids</taxon>
        <taxon>fabids</taxon>
        <taxon>Rosales</taxon>
        <taxon>Rosaceae</taxon>
        <taxon>Rosoideae</taxon>
        <taxon>Rosoideae incertae sedis</taxon>
        <taxon>Rosa</taxon>
    </lineage>
</organism>
<dbReference type="Gramene" id="PRQ47696">
    <property type="protein sequence ID" value="PRQ47696"/>
    <property type="gene ID" value="RchiOBHm_Chr2g0102541"/>
</dbReference>
<dbReference type="STRING" id="74649.A0A2P6RMN4"/>
<dbReference type="GO" id="GO:0005634">
    <property type="term" value="C:nucleus"/>
    <property type="evidence" value="ECO:0007669"/>
    <property type="project" value="TreeGrafter"/>
</dbReference>
<reference evidence="7 8" key="1">
    <citation type="journal article" date="2018" name="Nat. Genet.">
        <title>The Rosa genome provides new insights in the design of modern roses.</title>
        <authorList>
            <person name="Bendahmane M."/>
        </authorList>
    </citation>
    <scope>NUCLEOTIDE SEQUENCE [LARGE SCALE GENOMIC DNA]</scope>
    <source>
        <strain evidence="8">cv. Old Blush</strain>
    </source>
</reference>
<keyword evidence="2 5" id="KW-0547">Nucleotide-binding</keyword>
<evidence type="ECO:0000313" key="8">
    <source>
        <dbReference type="Proteomes" id="UP000238479"/>
    </source>
</evidence>
<dbReference type="GO" id="GO:0005524">
    <property type="term" value="F:ATP binding"/>
    <property type="evidence" value="ECO:0007669"/>
    <property type="project" value="UniProtKB-UniRule"/>
</dbReference>
<dbReference type="Pfam" id="PF00069">
    <property type="entry name" value="Pkinase"/>
    <property type="match status" value="1"/>
</dbReference>
<dbReference type="EMBL" id="PDCK01000040">
    <property type="protein sequence ID" value="PRQ47696.1"/>
    <property type="molecule type" value="Genomic_DNA"/>
</dbReference>
<evidence type="ECO:0000259" key="6">
    <source>
        <dbReference type="PROSITE" id="PS50011"/>
    </source>
</evidence>
<evidence type="ECO:0000256" key="2">
    <source>
        <dbReference type="ARBA" id="ARBA00022741"/>
    </source>
</evidence>
<proteinExistence type="predicted"/>
<evidence type="ECO:0000256" key="5">
    <source>
        <dbReference type="PROSITE-ProRule" id="PRU10141"/>
    </source>
</evidence>
<evidence type="ECO:0000256" key="3">
    <source>
        <dbReference type="ARBA" id="ARBA00022777"/>
    </source>
</evidence>
<feature type="domain" description="Protein kinase" evidence="6">
    <location>
        <begin position="47"/>
        <end position="315"/>
    </location>
</feature>
<dbReference type="PROSITE" id="PS50011">
    <property type="entry name" value="PROTEIN_KINASE_DOM"/>
    <property type="match status" value="1"/>
</dbReference>
<accession>A0A2P6RMN4</accession>
<dbReference type="PROSITE" id="PS00107">
    <property type="entry name" value="PROTEIN_KINASE_ATP"/>
    <property type="match status" value="1"/>
</dbReference>
<evidence type="ECO:0000313" key="7">
    <source>
        <dbReference type="EMBL" id="PRQ47696.1"/>
    </source>
</evidence>
<evidence type="ECO:0000256" key="1">
    <source>
        <dbReference type="ARBA" id="ARBA00022679"/>
    </source>
</evidence>
<keyword evidence="4 5" id="KW-0067">ATP-binding</keyword>
<sequence length="320" mass="35615">MEVVNPIAIPYVPPGIICPDTGVTIQTYQVSNVDDRTYSKFSSEYDVAAEEFIGAGAFGVVVRCKNLIDNQTYAIKKISIGNRDNTDGYGNYRDLLRESIILATFDHPAVVRYHSTWMECTFVGTTGGEPDIVETNPCLYIQQQLCESTLEQKMRSAELSKEECAYIFSQVARGLAHIHSHNIMHGDLGRGNIFLNKNQAKIGDFGLSRIIGEGDDLIHLGNPPPPYAAADKCVNAKADVYSLGILLVQMFLNIRTDSEASKVFPDLKKEEPVFPAYWPNGVLKTWVTNMLKKNPSERPSSSDIVENLRKIEDAIQEFDS</sequence>
<dbReference type="Proteomes" id="UP000238479">
    <property type="component" value="Chromosome 2"/>
</dbReference>
<dbReference type="PANTHER" id="PTHR11042:SF136">
    <property type="entry name" value="EIF-2-ALPHA KINASE GCN2"/>
    <property type="match status" value="1"/>
</dbReference>
<name>A0A2P6RMN4_ROSCH</name>
<gene>
    <name evidence="7" type="ORF">RchiOBHm_Chr2g0102541</name>
</gene>
<evidence type="ECO:0000256" key="4">
    <source>
        <dbReference type="ARBA" id="ARBA00022840"/>
    </source>
</evidence>
<feature type="binding site" evidence="5">
    <location>
        <position position="77"/>
    </location>
    <ligand>
        <name>ATP</name>
        <dbReference type="ChEBI" id="CHEBI:30616"/>
    </ligand>
</feature>
<dbReference type="GO" id="GO:0005829">
    <property type="term" value="C:cytosol"/>
    <property type="evidence" value="ECO:0007669"/>
    <property type="project" value="TreeGrafter"/>
</dbReference>
<keyword evidence="3 7" id="KW-0418">Kinase</keyword>
<dbReference type="InterPro" id="IPR050339">
    <property type="entry name" value="CC_SR_Kinase"/>
</dbReference>
<dbReference type="SUPFAM" id="SSF56112">
    <property type="entry name" value="Protein kinase-like (PK-like)"/>
    <property type="match status" value="1"/>
</dbReference>
<protein>
    <submittedName>
        <fullName evidence="7">Putative transferase, protein kinase TKL-Cr-3 family</fullName>
        <ecNumber evidence="7">2.7.-.-</ecNumber>
    </submittedName>
</protein>
<dbReference type="InterPro" id="IPR000719">
    <property type="entry name" value="Prot_kinase_dom"/>
</dbReference>
<keyword evidence="1 7" id="KW-0808">Transferase</keyword>
<dbReference type="Gene3D" id="3.30.200.20">
    <property type="entry name" value="Phosphorylase Kinase, domain 1"/>
    <property type="match status" value="1"/>
</dbReference>
<dbReference type="OrthoDB" id="1194618at2759"/>
<dbReference type="InterPro" id="IPR011009">
    <property type="entry name" value="Kinase-like_dom_sf"/>
</dbReference>
<dbReference type="OMA" id="WEIANQE"/>
<dbReference type="EC" id="2.7.-.-" evidence="7"/>
<dbReference type="AlphaFoldDB" id="A0A2P6RMN4"/>
<dbReference type="PANTHER" id="PTHR11042">
    <property type="entry name" value="EUKARYOTIC TRANSLATION INITIATION FACTOR 2-ALPHA KINASE EIF2-ALPHA KINASE -RELATED"/>
    <property type="match status" value="1"/>
</dbReference>
<dbReference type="GO" id="GO:0004694">
    <property type="term" value="F:eukaryotic translation initiation factor 2alpha kinase activity"/>
    <property type="evidence" value="ECO:0007669"/>
    <property type="project" value="TreeGrafter"/>
</dbReference>
<comment type="caution">
    <text evidence="7">The sequence shown here is derived from an EMBL/GenBank/DDBJ whole genome shotgun (WGS) entry which is preliminary data.</text>
</comment>
<keyword evidence="8" id="KW-1185">Reference proteome</keyword>
<dbReference type="Gene3D" id="1.10.510.10">
    <property type="entry name" value="Transferase(Phosphotransferase) domain 1"/>
    <property type="match status" value="1"/>
</dbReference>